<name>A0A1T1H895_OCELI</name>
<proteinExistence type="predicted"/>
<dbReference type="STRING" id="966.BTA35_0215945"/>
<comment type="caution">
    <text evidence="1">The sequence shown here is derived from an EMBL/GenBank/DDBJ whole genome shotgun (WGS) entry which is preliminary data.</text>
</comment>
<evidence type="ECO:0008006" key="3">
    <source>
        <dbReference type="Google" id="ProtNLM"/>
    </source>
</evidence>
<dbReference type="PIRSF" id="PIRSF031551">
    <property type="entry name" value="DUF1706"/>
    <property type="match status" value="1"/>
</dbReference>
<evidence type="ECO:0000313" key="2">
    <source>
        <dbReference type="Proteomes" id="UP000190064"/>
    </source>
</evidence>
<dbReference type="RefSeq" id="WP_078320804.1">
    <property type="nucleotide sequence ID" value="NZ_FXTS01000011.1"/>
</dbReference>
<protein>
    <recommendedName>
        <fullName evidence="3">ClbS/DfsB family four-helix bundle protein</fullName>
    </recommendedName>
</protein>
<keyword evidence="2" id="KW-1185">Reference proteome</keyword>
<dbReference type="Proteomes" id="UP000190064">
    <property type="component" value="Unassembled WGS sequence"/>
</dbReference>
<dbReference type="InterPro" id="IPR012550">
    <property type="entry name" value="DUF1706"/>
</dbReference>
<organism evidence="1 2">
    <name type="scientific">Oceanospirillum linum</name>
    <dbReference type="NCBI Taxonomy" id="966"/>
    <lineage>
        <taxon>Bacteria</taxon>
        <taxon>Pseudomonadati</taxon>
        <taxon>Pseudomonadota</taxon>
        <taxon>Gammaproteobacteria</taxon>
        <taxon>Oceanospirillales</taxon>
        <taxon>Oceanospirillaceae</taxon>
        <taxon>Oceanospirillum</taxon>
    </lineage>
</organism>
<gene>
    <name evidence="1" type="ORF">BTA35_0215945</name>
</gene>
<dbReference type="PANTHER" id="PTHR40658">
    <property type="match status" value="1"/>
</dbReference>
<dbReference type="AlphaFoldDB" id="A0A1T1H895"/>
<reference evidence="1" key="1">
    <citation type="submission" date="2017-02" db="EMBL/GenBank/DDBJ databases">
        <title>Draft Genome Sequence of the Salt Water Bacterium Oceanospirillum linum ATCC 11336.</title>
        <authorList>
            <person name="Trachtenberg A.M."/>
            <person name="Carney J.G."/>
            <person name="Linnane J.D."/>
            <person name="Rheaume B.A."/>
            <person name="Pitts N.L."/>
            <person name="Mykles D.L."/>
            <person name="Maclea K.S."/>
        </authorList>
    </citation>
    <scope>NUCLEOTIDE SEQUENCE [LARGE SCALE GENOMIC DNA]</scope>
    <source>
        <strain evidence="1">ATCC 11336</strain>
    </source>
</reference>
<dbReference type="InterPro" id="IPR034660">
    <property type="entry name" value="DinB/YfiT-like"/>
</dbReference>
<sequence length="169" mass="19633">MSSIPKNKDELELAISSIFPKLMADYRSIPESKARKLGVEGNVKGTVISVSDTVAYLIGWGKLVLKWHHLRSQNQPVEFPETGYKWNQLGSLAESFYEEYRDWRYGDLLIELESTVNEILLLISSSSDHELYGVAWHEQWTFGRMIQFNTSSPMKNMRTKVRRFNRELT</sequence>
<dbReference type="PANTHER" id="PTHR40658:SF3">
    <property type="entry name" value="CLBS_DFSB FAMILY FOUR-HELIX BUNDLE PROTEIN"/>
    <property type="match status" value="1"/>
</dbReference>
<evidence type="ECO:0000313" key="1">
    <source>
        <dbReference type="EMBL" id="OOV85996.1"/>
    </source>
</evidence>
<dbReference type="Gene3D" id="1.20.120.450">
    <property type="entry name" value="dinb family like domain"/>
    <property type="match status" value="1"/>
</dbReference>
<accession>A0A1T1H895</accession>
<dbReference type="EMBL" id="MTSD02000010">
    <property type="protein sequence ID" value="OOV85996.1"/>
    <property type="molecule type" value="Genomic_DNA"/>
</dbReference>
<dbReference type="Pfam" id="PF08020">
    <property type="entry name" value="DUF1706"/>
    <property type="match status" value="1"/>
</dbReference>